<dbReference type="EMBL" id="AZBU02000005">
    <property type="protein sequence ID" value="TKR78292.1"/>
    <property type="molecule type" value="Genomic_DNA"/>
</dbReference>
<sequence>MASNEIERWEAARKEWDEVEQTQRRATSASRPQVPVKKRQSLAIVDDRASRASSYCEEHENHIAACSFQSIWSRLSSEDLTQEKTQAMDLIDRAQLSSARASASKIPYCICGSSKPNVCPLRSTTLADEQLLIVALSKVGYSESNPLHWELLCSLFKIITDDRTGRNAISRTGPHWEKIGFQGDDPVTDLRGVGIFGLCQLLFLVSNGLTSQMTSQLLQLSNDKIQSFPLAVVGLNWTAMILERVKQGKLNWLAVKENSFITVVNGIYRGCFLSFWKMWKSRNCTIVDFANVSNEIRDTIKRRPKSLLNMAVLTHHT</sequence>
<evidence type="ECO:0000256" key="1">
    <source>
        <dbReference type="SAM" id="MobiDB-lite"/>
    </source>
</evidence>
<dbReference type="Proteomes" id="UP000298663">
    <property type="component" value="Unassembled WGS sequence"/>
</dbReference>
<dbReference type="InterPro" id="IPR006816">
    <property type="entry name" value="ELMO_dom"/>
</dbReference>
<gene>
    <name evidence="3" type="ORF">L596_019122</name>
</gene>
<dbReference type="InterPro" id="IPR050868">
    <property type="entry name" value="ELMO_domain-containing"/>
</dbReference>
<protein>
    <recommendedName>
        <fullName evidence="2">ELMO domain-containing protein</fullName>
    </recommendedName>
</protein>
<evidence type="ECO:0000313" key="3">
    <source>
        <dbReference type="EMBL" id="TKR78292.1"/>
    </source>
</evidence>
<feature type="region of interest" description="Disordered" evidence="1">
    <location>
        <begin position="16"/>
        <end position="38"/>
    </location>
</feature>
<keyword evidence="4" id="KW-1185">Reference proteome</keyword>
<organism evidence="3 4">
    <name type="scientific">Steinernema carpocapsae</name>
    <name type="common">Entomopathogenic nematode</name>
    <dbReference type="NCBI Taxonomy" id="34508"/>
    <lineage>
        <taxon>Eukaryota</taxon>
        <taxon>Metazoa</taxon>
        <taxon>Ecdysozoa</taxon>
        <taxon>Nematoda</taxon>
        <taxon>Chromadorea</taxon>
        <taxon>Rhabditida</taxon>
        <taxon>Tylenchina</taxon>
        <taxon>Panagrolaimomorpha</taxon>
        <taxon>Strongyloidoidea</taxon>
        <taxon>Steinernematidae</taxon>
        <taxon>Steinernema</taxon>
    </lineage>
</organism>
<comment type="caution">
    <text evidence="3">The sequence shown here is derived from an EMBL/GenBank/DDBJ whole genome shotgun (WGS) entry which is preliminary data.</text>
</comment>
<name>A0A4U5N7S3_STECR</name>
<dbReference type="OrthoDB" id="266227at2759"/>
<reference evidence="3 4" key="1">
    <citation type="journal article" date="2015" name="Genome Biol.">
        <title>Comparative genomics of Steinernema reveals deeply conserved gene regulatory networks.</title>
        <authorList>
            <person name="Dillman A.R."/>
            <person name="Macchietto M."/>
            <person name="Porter C.F."/>
            <person name="Rogers A."/>
            <person name="Williams B."/>
            <person name="Antoshechkin I."/>
            <person name="Lee M.M."/>
            <person name="Goodwin Z."/>
            <person name="Lu X."/>
            <person name="Lewis E.E."/>
            <person name="Goodrich-Blair H."/>
            <person name="Stock S.P."/>
            <person name="Adams B.J."/>
            <person name="Sternberg P.W."/>
            <person name="Mortazavi A."/>
        </authorList>
    </citation>
    <scope>NUCLEOTIDE SEQUENCE [LARGE SCALE GENOMIC DNA]</scope>
    <source>
        <strain evidence="3 4">ALL</strain>
    </source>
</reference>
<dbReference type="PANTHER" id="PTHR12771">
    <property type="entry name" value="ENGULFMENT AND CELL MOTILITY"/>
    <property type="match status" value="1"/>
</dbReference>
<reference evidence="3 4" key="2">
    <citation type="journal article" date="2019" name="G3 (Bethesda)">
        <title>Hybrid Assembly of the Genome of the Entomopathogenic Nematode Steinernema carpocapsae Identifies the X-Chromosome.</title>
        <authorList>
            <person name="Serra L."/>
            <person name="Macchietto M."/>
            <person name="Macias-Munoz A."/>
            <person name="McGill C.J."/>
            <person name="Rodriguez I.M."/>
            <person name="Rodriguez B."/>
            <person name="Murad R."/>
            <person name="Mortazavi A."/>
        </authorList>
    </citation>
    <scope>NUCLEOTIDE SEQUENCE [LARGE SCALE GENOMIC DNA]</scope>
    <source>
        <strain evidence="3 4">ALL</strain>
    </source>
</reference>
<dbReference type="PANTHER" id="PTHR12771:SF2">
    <property type="entry name" value="ELMO DOMAIN-CONTAINING PROTEIN 3"/>
    <property type="match status" value="1"/>
</dbReference>
<dbReference type="PROSITE" id="PS51335">
    <property type="entry name" value="ELMO"/>
    <property type="match status" value="1"/>
</dbReference>
<evidence type="ECO:0000259" key="2">
    <source>
        <dbReference type="PROSITE" id="PS51335"/>
    </source>
</evidence>
<accession>A0A4U5N7S3</accession>
<evidence type="ECO:0000313" key="4">
    <source>
        <dbReference type="Proteomes" id="UP000298663"/>
    </source>
</evidence>
<proteinExistence type="predicted"/>
<dbReference type="STRING" id="34508.A0A4U5N7S3"/>
<dbReference type="Pfam" id="PF04727">
    <property type="entry name" value="ELMO_CED12"/>
    <property type="match status" value="1"/>
</dbReference>
<dbReference type="AlphaFoldDB" id="A0A4U5N7S3"/>
<feature type="domain" description="ELMO" evidence="2">
    <location>
        <begin position="147"/>
        <end position="304"/>
    </location>
</feature>